<protein>
    <submittedName>
        <fullName evidence="1">Uncharacterized protein</fullName>
    </submittedName>
</protein>
<name>A0A9Q0LKD7_ANAIG</name>
<accession>A0A9Q0LKD7</accession>
<organism evidence="1 2">
    <name type="scientific">Anaeramoeba ignava</name>
    <name type="common">Anaerobic marine amoeba</name>
    <dbReference type="NCBI Taxonomy" id="1746090"/>
    <lineage>
        <taxon>Eukaryota</taxon>
        <taxon>Metamonada</taxon>
        <taxon>Anaeramoebidae</taxon>
        <taxon>Anaeramoeba</taxon>
    </lineage>
</organism>
<proteinExistence type="predicted"/>
<evidence type="ECO:0000313" key="1">
    <source>
        <dbReference type="EMBL" id="KAJ5073013.1"/>
    </source>
</evidence>
<reference evidence="1" key="1">
    <citation type="submission" date="2022-10" db="EMBL/GenBank/DDBJ databases">
        <title>Novel sulphate-reducing endosymbionts in the free-living metamonad Anaeramoeba.</title>
        <authorList>
            <person name="Jerlstrom-Hultqvist J."/>
            <person name="Cepicka I."/>
            <person name="Gallot-Lavallee L."/>
            <person name="Salas-Leiva D."/>
            <person name="Curtis B.A."/>
            <person name="Zahonova K."/>
            <person name="Pipaliya S."/>
            <person name="Dacks J."/>
            <person name="Roger A.J."/>
        </authorList>
    </citation>
    <scope>NUCLEOTIDE SEQUENCE</scope>
    <source>
        <strain evidence="1">BMAN</strain>
    </source>
</reference>
<gene>
    <name evidence="1" type="ORF">M0811_09227</name>
</gene>
<comment type="caution">
    <text evidence="1">The sequence shown here is derived from an EMBL/GenBank/DDBJ whole genome shotgun (WGS) entry which is preliminary data.</text>
</comment>
<evidence type="ECO:0000313" key="2">
    <source>
        <dbReference type="Proteomes" id="UP001149090"/>
    </source>
</evidence>
<dbReference type="OrthoDB" id="10692996at2759"/>
<dbReference type="Proteomes" id="UP001149090">
    <property type="component" value="Unassembled WGS sequence"/>
</dbReference>
<dbReference type="AlphaFoldDB" id="A0A9Q0LKD7"/>
<sequence>MSIKFQKQFCAIEKPIQHTFLIVCEVENENIEVICIFSSKEFSKFLEENEKELEEKIQKIFLTEKTKTNKKQKEGFLYLREENWRSVFATKKLKELKKAEFIEKIERNIPKNFKNETNAPNLIDFLGEEVSPNEMFFNLMLKEVVLEDEFKFSVDVSEVTGKEIIGSVPGVLFLKSGDLYLSIKDENWAHFYWDIEIFDMDEKEQGVLYHIEWNNQTKWKVFFQNQILAGVANSITTIRQKQSENFKTELSSPEIPNHKIEFDKMDLGDFIDIKDSNMENMLNTYTEEFPEEIEIAPEWKRLVQNYFIRQHADFDVECQSKITNGNAILELNAHTFCISIVGVYTATWRYGGKDRARMQISRKNPRELQLDAERGMVFGLTTKKPSESYVMMKTFEMFMGFHGRFPEAHRIKGDILGIKEEVVAIAYRSWALGSAVFHCTTVPSVTENILVTLRMDKTYLAVLSKDHPPLYFVWNEGCISYKKHPQNEKFFTISINTVSVNKALFLLAGDRVHRDLICTTLDIFSKSRLSTSFTTLISSPHTSRSQTSFKTVDLQDNPRQQKSKLALSLDNVSSLASARILVDPVLHRWDTFGEHFTSPLLKENFAIMPPAKKPRPQQLQTTYNYVPYYEQDRYEDAHHPVASFRAQITSTLDKNLGTVIVLLFEDHFAVAAEDDKIIRFFSPFARVFIDKNNSRKCRLVLDEIWYVVLVFETEKKVKKFASLLHSFKESYIFADLDVAQRPQATRASCNFLTFNESVAGEVVLHYDHFEINTTLDSFTEMYRIDHQISRHPTISLALELSLRPGATLTMCFPYASHAQLFKQVFMDNRFRLLSQTVGKKPPAEFPVVLQNLPDRTDVIKSRIVVSQSRLSLWHDTNILEVYRCADCVIFDNYGLEIKIQLPSFAAYLATFNNKNAKSSFVSRAKSSGIGLYFKPDASHFRIVKVDSKKSEEQGTLSFDEKMITLIILGKPFSNRIIETELFVHPANPRLLQVLFIGKESFVIFFKNNDSKLRMIQNFSATKLKLMKQFEKKVGFEEFAIEDPDFKN</sequence>
<dbReference type="EMBL" id="JAPDFW010000078">
    <property type="protein sequence ID" value="KAJ5073013.1"/>
    <property type="molecule type" value="Genomic_DNA"/>
</dbReference>
<keyword evidence="2" id="KW-1185">Reference proteome</keyword>